<name>A0ABD2Y7N6_9GENT</name>
<dbReference type="InterPro" id="IPR038765">
    <property type="entry name" value="Papain-like_cys_pep_sf"/>
</dbReference>
<reference evidence="10 11" key="1">
    <citation type="submission" date="2024-11" db="EMBL/GenBank/DDBJ databases">
        <title>A near-complete genome assembly of Cinchona calisaya.</title>
        <authorList>
            <person name="Lian D.C."/>
            <person name="Zhao X.W."/>
            <person name="Wei L."/>
        </authorList>
    </citation>
    <scope>NUCLEOTIDE SEQUENCE [LARGE SCALE GENOMIC DNA]</scope>
    <source>
        <tissue evidence="10">Nenye</tissue>
    </source>
</reference>
<evidence type="ECO:0000256" key="3">
    <source>
        <dbReference type="ARBA" id="ARBA00022729"/>
    </source>
</evidence>
<dbReference type="Gene3D" id="3.90.70.10">
    <property type="entry name" value="Cysteine proteinases"/>
    <property type="match status" value="1"/>
</dbReference>
<dbReference type="InterPro" id="IPR025660">
    <property type="entry name" value="Pept_his_AS"/>
</dbReference>
<evidence type="ECO:0000256" key="4">
    <source>
        <dbReference type="ARBA" id="ARBA00022801"/>
    </source>
</evidence>
<keyword evidence="2" id="KW-0645">Protease</keyword>
<keyword evidence="5" id="KW-0788">Thiol protease</keyword>
<dbReference type="InterPro" id="IPR025661">
    <property type="entry name" value="Pept_asp_AS"/>
</dbReference>
<evidence type="ECO:0000259" key="9">
    <source>
        <dbReference type="SMART" id="SM00848"/>
    </source>
</evidence>
<dbReference type="AlphaFoldDB" id="A0ABD2Y7N6"/>
<keyword evidence="3 7" id="KW-0732">Signal</keyword>
<dbReference type="GO" id="GO:0006508">
    <property type="term" value="P:proteolysis"/>
    <property type="evidence" value="ECO:0007669"/>
    <property type="project" value="UniProtKB-KW"/>
</dbReference>
<dbReference type="SMART" id="SM00645">
    <property type="entry name" value="Pept_C1"/>
    <property type="match status" value="1"/>
</dbReference>
<comment type="caution">
    <text evidence="10">The sequence shown here is derived from an EMBL/GenBank/DDBJ whole genome shotgun (WGS) entry which is preliminary data.</text>
</comment>
<feature type="chain" id="PRO_5044813707" evidence="7">
    <location>
        <begin position="25"/>
        <end position="329"/>
    </location>
</feature>
<dbReference type="SMART" id="SM00848">
    <property type="entry name" value="Inhibitor_I29"/>
    <property type="match status" value="1"/>
</dbReference>
<dbReference type="Proteomes" id="UP001630127">
    <property type="component" value="Unassembled WGS sequence"/>
</dbReference>
<dbReference type="GO" id="GO:0008234">
    <property type="term" value="F:cysteine-type peptidase activity"/>
    <property type="evidence" value="ECO:0007669"/>
    <property type="project" value="UniProtKB-KW"/>
</dbReference>
<evidence type="ECO:0000256" key="1">
    <source>
        <dbReference type="ARBA" id="ARBA00008455"/>
    </source>
</evidence>
<evidence type="ECO:0000256" key="2">
    <source>
        <dbReference type="ARBA" id="ARBA00022670"/>
    </source>
</evidence>
<protein>
    <submittedName>
        <fullName evidence="10">Uncharacterized protein</fullName>
    </submittedName>
</protein>
<keyword evidence="6" id="KW-1015">Disulfide bond</keyword>
<comment type="similarity">
    <text evidence="1">Belongs to the peptidase C1 family.</text>
</comment>
<keyword evidence="4" id="KW-0378">Hydrolase</keyword>
<sequence>MAFSLKWMPILVSIFLLVIWASQAESRSLHYEASMVEKHEKWITTYGRVYKDEAEKAKRFQIFKKNVEYIESFNNAGTNTYSLGINQFADLTNEEFRAGNGYKVVSFSNSASFKYENVANVPSSLDWRKKGAVTPIKNQGACAVAAIEGAHQLKTGKLISLSEQELVDCNSENFGCSGGDMDVAFDFVINYGLSSESNYPYTGVDGNCNKKEESPLAATITGYEDVPANNENALLKAVVNQPVSVALDAGGNDFMFYSKGVFTGVCGTNLDHAVAAIGYGKSEDGIKYWLLKNSWGVGWGENGYMRMQRDISDSHGLCGIAMNASYPIA</sequence>
<gene>
    <name evidence="10" type="ORF">ACH5RR_037936</name>
</gene>
<proteinExistence type="inferred from homology"/>
<evidence type="ECO:0000256" key="5">
    <source>
        <dbReference type="ARBA" id="ARBA00022807"/>
    </source>
</evidence>
<evidence type="ECO:0000313" key="11">
    <source>
        <dbReference type="Proteomes" id="UP001630127"/>
    </source>
</evidence>
<dbReference type="PROSITE" id="PS00640">
    <property type="entry name" value="THIOL_PROTEASE_ASN"/>
    <property type="match status" value="1"/>
</dbReference>
<dbReference type="FunFam" id="3.90.70.10:FF:000023">
    <property type="entry name" value="Senescence-specific cysteine protease SAG39"/>
    <property type="match status" value="1"/>
</dbReference>
<dbReference type="CDD" id="cd02248">
    <property type="entry name" value="Peptidase_C1A"/>
    <property type="match status" value="1"/>
</dbReference>
<evidence type="ECO:0000313" key="10">
    <source>
        <dbReference type="EMBL" id="KAL3503487.1"/>
    </source>
</evidence>
<feature type="signal peptide" evidence="7">
    <location>
        <begin position="1"/>
        <end position="24"/>
    </location>
</feature>
<dbReference type="Pfam" id="PF00112">
    <property type="entry name" value="Peptidase_C1"/>
    <property type="match status" value="1"/>
</dbReference>
<dbReference type="InterPro" id="IPR039417">
    <property type="entry name" value="Peptidase_C1A_papain-like"/>
</dbReference>
<dbReference type="InterPro" id="IPR013128">
    <property type="entry name" value="Peptidase_C1A"/>
</dbReference>
<dbReference type="InterPro" id="IPR013201">
    <property type="entry name" value="Prot_inhib_I29"/>
</dbReference>
<organism evidence="10 11">
    <name type="scientific">Cinchona calisaya</name>
    <dbReference type="NCBI Taxonomy" id="153742"/>
    <lineage>
        <taxon>Eukaryota</taxon>
        <taxon>Viridiplantae</taxon>
        <taxon>Streptophyta</taxon>
        <taxon>Embryophyta</taxon>
        <taxon>Tracheophyta</taxon>
        <taxon>Spermatophyta</taxon>
        <taxon>Magnoliopsida</taxon>
        <taxon>eudicotyledons</taxon>
        <taxon>Gunneridae</taxon>
        <taxon>Pentapetalae</taxon>
        <taxon>asterids</taxon>
        <taxon>lamiids</taxon>
        <taxon>Gentianales</taxon>
        <taxon>Rubiaceae</taxon>
        <taxon>Cinchonoideae</taxon>
        <taxon>Cinchoneae</taxon>
        <taxon>Cinchona</taxon>
    </lineage>
</organism>
<evidence type="ECO:0000256" key="7">
    <source>
        <dbReference type="SAM" id="SignalP"/>
    </source>
</evidence>
<dbReference type="InterPro" id="IPR000668">
    <property type="entry name" value="Peptidase_C1A_C"/>
</dbReference>
<evidence type="ECO:0000256" key="6">
    <source>
        <dbReference type="ARBA" id="ARBA00023157"/>
    </source>
</evidence>
<keyword evidence="11" id="KW-1185">Reference proteome</keyword>
<evidence type="ECO:0000259" key="8">
    <source>
        <dbReference type="SMART" id="SM00645"/>
    </source>
</evidence>
<accession>A0ABD2Y7N6</accession>
<feature type="domain" description="Cathepsin propeptide inhibitor" evidence="9">
    <location>
        <begin position="39"/>
        <end position="96"/>
    </location>
</feature>
<dbReference type="PROSITE" id="PS00639">
    <property type="entry name" value="THIOL_PROTEASE_HIS"/>
    <property type="match status" value="1"/>
</dbReference>
<dbReference type="Pfam" id="PF08246">
    <property type="entry name" value="Inhibitor_I29"/>
    <property type="match status" value="1"/>
</dbReference>
<feature type="domain" description="Peptidase C1A papain C-terminal" evidence="8">
    <location>
        <begin position="121"/>
        <end position="328"/>
    </location>
</feature>
<dbReference type="SUPFAM" id="SSF54001">
    <property type="entry name" value="Cysteine proteinases"/>
    <property type="match status" value="1"/>
</dbReference>
<dbReference type="EMBL" id="JBJUIK010000015">
    <property type="protein sequence ID" value="KAL3503487.1"/>
    <property type="molecule type" value="Genomic_DNA"/>
</dbReference>
<dbReference type="PANTHER" id="PTHR12411">
    <property type="entry name" value="CYSTEINE PROTEASE FAMILY C1-RELATED"/>
    <property type="match status" value="1"/>
</dbReference>